<dbReference type="Proteomes" id="UP000001231">
    <property type="component" value="Chromosome"/>
</dbReference>
<organism evidence="1 2">
    <name type="scientific">Kangiella koreensis (strain DSM 16069 / JCM 12317 / KCTC 12182 / SW-125)</name>
    <dbReference type="NCBI Taxonomy" id="523791"/>
    <lineage>
        <taxon>Bacteria</taxon>
        <taxon>Pseudomonadati</taxon>
        <taxon>Pseudomonadota</taxon>
        <taxon>Gammaproteobacteria</taxon>
        <taxon>Kangiellales</taxon>
        <taxon>Kangiellaceae</taxon>
        <taxon>Kangiella</taxon>
    </lineage>
</organism>
<name>C7R8I9_KANKD</name>
<dbReference type="KEGG" id="kko:Kkor_2345"/>
<dbReference type="InterPro" id="IPR010995">
    <property type="entry name" value="DNA_repair_Rad51/TF_NusA_a-hlx"/>
</dbReference>
<keyword evidence="2" id="KW-1185">Reference proteome</keyword>
<proteinExistence type="predicted"/>
<dbReference type="Gene3D" id="1.10.150.20">
    <property type="entry name" value="5' to 3' exonuclease, C-terminal subdomain"/>
    <property type="match status" value="1"/>
</dbReference>
<dbReference type="OrthoDB" id="6193040at2"/>
<evidence type="ECO:0000313" key="2">
    <source>
        <dbReference type="Proteomes" id="UP000001231"/>
    </source>
</evidence>
<sequence>MPSVDIEDMVHLVHGELTSALASTSTFYDAPMVEISSIKVRMGQFPSSKEQTNLQLDTERYPLAQEGWQLEVTYDANSNKNRKALVQLTQNGIPSFYAYDYLSKLPVRYLNAADTKLSQALAKAGIRSLAELIELDARQLLQVKGVPLAKLRSIQTAARLVLTDPNLFIPDEILKQSLSNFLDVFPKLNDTDYNYYSWNNLEVIFEWAQQLELCLASNLIKMITFEKLLVEISPEE</sequence>
<evidence type="ECO:0000313" key="1">
    <source>
        <dbReference type="EMBL" id="ACV27754.1"/>
    </source>
</evidence>
<dbReference type="STRING" id="523791.Kkor_2345"/>
<dbReference type="InParanoid" id="C7R8I9"/>
<dbReference type="RefSeq" id="WP_015781359.1">
    <property type="nucleotide sequence ID" value="NC_013166.1"/>
</dbReference>
<gene>
    <name evidence="1" type="ordered locus">Kkor_2345</name>
</gene>
<accession>C7R8I9</accession>
<dbReference type="EMBL" id="CP001707">
    <property type="protein sequence ID" value="ACV27754.1"/>
    <property type="molecule type" value="Genomic_DNA"/>
</dbReference>
<dbReference type="eggNOG" id="ENOG502ZTQ1">
    <property type="taxonomic scope" value="Bacteria"/>
</dbReference>
<dbReference type="AlphaFoldDB" id="C7R8I9"/>
<reference evidence="1 2" key="1">
    <citation type="journal article" date="2009" name="Stand. Genomic Sci.">
        <title>Complete genome sequence of Kangiella koreensis type strain (SW-125).</title>
        <authorList>
            <person name="Han C."/>
            <person name="Sikorski J."/>
            <person name="Lapidus A."/>
            <person name="Nolan M."/>
            <person name="Glavina Del Rio T."/>
            <person name="Tice H."/>
            <person name="Cheng J.F."/>
            <person name="Lucas S."/>
            <person name="Chen F."/>
            <person name="Copeland A."/>
            <person name="Ivanova N."/>
            <person name="Mavromatis K."/>
            <person name="Ovchinnikova G."/>
            <person name="Pati A."/>
            <person name="Bruce D."/>
            <person name="Goodwin L."/>
            <person name="Pitluck S."/>
            <person name="Chen A."/>
            <person name="Palaniappan K."/>
            <person name="Land M."/>
            <person name="Hauser L."/>
            <person name="Chang Y.J."/>
            <person name="Jeffries C.D."/>
            <person name="Chain P."/>
            <person name="Saunders E."/>
            <person name="Brettin T."/>
            <person name="Goker M."/>
            <person name="Tindall B.J."/>
            <person name="Bristow J."/>
            <person name="Eisen J.A."/>
            <person name="Markowitz V."/>
            <person name="Hugenholtz P."/>
            <person name="Kyrpides N.C."/>
            <person name="Klenk H.P."/>
            <person name="Detter J.C."/>
        </authorList>
    </citation>
    <scope>NUCLEOTIDE SEQUENCE [LARGE SCALE GENOMIC DNA]</scope>
    <source>
        <strain evidence="2">DSM 16069 / KCTC 12182 / SW-125</strain>
    </source>
</reference>
<protein>
    <submittedName>
        <fullName evidence="1">Uncharacterized protein</fullName>
    </submittedName>
</protein>
<dbReference type="SUPFAM" id="SSF47794">
    <property type="entry name" value="Rad51 N-terminal domain-like"/>
    <property type="match status" value="1"/>
</dbReference>
<dbReference type="HOGENOM" id="CLU_1174152_0_0_6"/>
<dbReference type="GO" id="GO:0000166">
    <property type="term" value="F:nucleotide binding"/>
    <property type="evidence" value="ECO:0007669"/>
    <property type="project" value="InterPro"/>
</dbReference>